<dbReference type="GO" id="GO:0003677">
    <property type="term" value="F:DNA binding"/>
    <property type="evidence" value="ECO:0007669"/>
    <property type="project" value="UniProtKB-KW"/>
</dbReference>
<dbReference type="PROSITE" id="PS51519">
    <property type="entry name" value="RWP_RK"/>
    <property type="match status" value="1"/>
</dbReference>
<name>A0AAE0EWD3_9CHLO</name>
<evidence type="ECO:0000256" key="2">
    <source>
        <dbReference type="ARBA" id="ARBA00023015"/>
    </source>
</evidence>
<evidence type="ECO:0000256" key="1">
    <source>
        <dbReference type="ARBA" id="ARBA00004049"/>
    </source>
</evidence>
<evidence type="ECO:0000256" key="5">
    <source>
        <dbReference type="ARBA" id="ARBA00023163"/>
    </source>
</evidence>
<feature type="domain" description="RWP-RK" evidence="8">
    <location>
        <begin position="366"/>
        <end position="449"/>
    </location>
</feature>
<dbReference type="InterPro" id="IPR044607">
    <property type="entry name" value="RKD-like"/>
</dbReference>
<dbReference type="GO" id="GO:0003700">
    <property type="term" value="F:DNA-binding transcription factor activity"/>
    <property type="evidence" value="ECO:0007669"/>
    <property type="project" value="InterPro"/>
</dbReference>
<gene>
    <name evidence="9" type="ORF">CYMTET_48864</name>
</gene>
<feature type="region of interest" description="Disordered" evidence="7">
    <location>
        <begin position="204"/>
        <end position="231"/>
    </location>
</feature>
<evidence type="ECO:0000313" key="10">
    <source>
        <dbReference type="Proteomes" id="UP001190700"/>
    </source>
</evidence>
<organism evidence="9 10">
    <name type="scientific">Cymbomonas tetramitiformis</name>
    <dbReference type="NCBI Taxonomy" id="36881"/>
    <lineage>
        <taxon>Eukaryota</taxon>
        <taxon>Viridiplantae</taxon>
        <taxon>Chlorophyta</taxon>
        <taxon>Pyramimonadophyceae</taxon>
        <taxon>Pyramimonadales</taxon>
        <taxon>Pyramimonadaceae</taxon>
        <taxon>Cymbomonas</taxon>
    </lineage>
</organism>
<dbReference type="PANTHER" id="PTHR46373:SF2">
    <property type="entry name" value="RWP-RK DOMAIN-CONTAINING PROTEIN"/>
    <property type="match status" value="1"/>
</dbReference>
<accession>A0AAE0EWD3</accession>
<dbReference type="EMBL" id="LGRX02033407">
    <property type="protein sequence ID" value="KAK3241360.1"/>
    <property type="molecule type" value="Genomic_DNA"/>
</dbReference>
<evidence type="ECO:0000259" key="8">
    <source>
        <dbReference type="PROSITE" id="PS51519"/>
    </source>
</evidence>
<reference evidence="9 10" key="1">
    <citation type="journal article" date="2015" name="Genome Biol. Evol.">
        <title>Comparative Genomics of a Bacterivorous Green Alga Reveals Evolutionary Causalities and Consequences of Phago-Mixotrophic Mode of Nutrition.</title>
        <authorList>
            <person name="Burns J.A."/>
            <person name="Paasch A."/>
            <person name="Narechania A."/>
            <person name="Kim E."/>
        </authorList>
    </citation>
    <scope>NUCLEOTIDE SEQUENCE [LARGE SCALE GENOMIC DNA]</scope>
    <source>
        <strain evidence="9 10">PLY_AMNH</strain>
    </source>
</reference>
<evidence type="ECO:0000256" key="3">
    <source>
        <dbReference type="ARBA" id="ARBA00023054"/>
    </source>
</evidence>
<feature type="compositionally biased region" description="Basic and acidic residues" evidence="7">
    <location>
        <begin position="60"/>
        <end position="81"/>
    </location>
</feature>
<dbReference type="AlphaFoldDB" id="A0AAE0EWD3"/>
<evidence type="ECO:0000313" key="9">
    <source>
        <dbReference type="EMBL" id="KAK3241360.1"/>
    </source>
</evidence>
<keyword evidence="4" id="KW-0238">DNA-binding</keyword>
<keyword evidence="2" id="KW-0805">Transcription regulation</keyword>
<dbReference type="InterPro" id="IPR003035">
    <property type="entry name" value="RWP-RK_dom"/>
</dbReference>
<evidence type="ECO:0000256" key="6">
    <source>
        <dbReference type="ARBA" id="ARBA00023242"/>
    </source>
</evidence>
<dbReference type="PANTHER" id="PTHR46373">
    <property type="entry name" value="PROTEIN RKD4"/>
    <property type="match status" value="1"/>
</dbReference>
<dbReference type="Proteomes" id="UP001190700">
    <property type="component" value="Unassembled WGS sequence"/>
</dbReference>
<keyword evidence="6" id="KW-0539">Nucleus</keyword>
<keyword evidence="3" id="KW-0175">Coiled coil</keyword>
<keyword evidence="10" id="KW-1185">Reference proteome</keyword>
<protein>
    <recommendedName>
        <fullName evidence="8">RWP-RK domain-containing protein</fullName>
    </recommendedName>
</protein>
<dbReference type="Pfam" id="PF02042">
    <property type="entry name" value="RWP-RK"/>
    <property type="match status" value="1"/>
</dbReference>
<feature type="region of interest" description="Disordered" evidence="7">
    <location>
        <begin position="44"/>
        <end position="87"/>
    </location>
</feature>
<comment type="caution">
    <text evidence="9">The sequence shown here is derived from an EMBL/GenBank/DDBJ whole genome shotgun (WGS) entry which is preliminary data.</text>
</comment>
<comment type="function">
    <text evidence="1">Putative transcription factor.</text>
</comment>
<feature type="compositionally biased region" description="Polar residues" evidence="7">
    <location>
        <begin position="212"/>
        <end position="231"/>
    </location>
</feature>
<sequence length="511" mass="58357">MLYDDITDDLESLLIDNSQSSFDSDEYSLRLLLRREAPPSLLRQASPLKVLSSNALQRPRPNDDDTPWRRVTRKAEGKENASESAPAKFTNPKMMTTANRNFTSSEDPLDSLLGVKMDTTTTRTPTCRTDTTGLHFQDLKPLTLRPWLTELLPQPTSSFLDLMNDNAVPVTVRMLMPERGCLSAASEGAQLRGQQNLAENLVHQPSHRQELSFPSSNNNHDNNLHFSESETPLRSQQGLVTFQDFLKDMKTVVTQTQCKQVTNTEAVKWVERILPQYIDVQEHLRFTAEEFGWDPKVQTFDFQQKPFSVEHFHMKLQQRIVDGQRGWVDFADWTSRIAGSSAETVVGCSMQNETNFDSKLARDNCSTAKVDPGSITSATIEEAIAKLRPYFRMSIKKAAKQNGIGLTNLKKVCRKSGILRWPSRKFKSVQTFIDNLTREDHVTEEHAERRVRGLGLAANMINEMEQDPSIPLPSDFVRVRQRCFKFKYKKKISREDKSTRNVRKGTDEQQR</sequence>
<proteinExistence type="predicted"/>
<evidence type="ECO:0000256" key="4">
    <source>
        <dbReference type="ARBA" id="ARBA00023125"/>
    </source>
</evidence>
<evidence type="ECO:0000256" key="7">
    <source>
        <dbReference type="SAM" id="MobiDB-lite"/>
    </source>
</evidence>
<keyword evidence="5" id="KW-0804">Transcription</keyword>